<evidence type="ECO:0000313" key="5">
    <source>
        <dbReference type="Proteomes" id="UP000004848"/>
    </source>
</evidence>
<feature type="compositionally biased region" description="Polar residues" evidence="1">
    <location>
        <begin position="243"/>
        <end position="274"/>
    </location>
</feature>
<feature type="compositionally biased region" description="Basic and acidic residues" evidence="1">
    <location>
        <begin position="280"/>
        <end position="289"/>
    </location>
</feature>
<protein>
    <submittedName>
        <fullName evidence="4">Plasmid replication protein RepCa2</fullName>
    </submittedName>
</protein>
<evidence type="ECO:0000259" key="3">
    <source>
        <dbReference type="Pfam" id="PF11800"/>
    </source>
</evidence>
<feature type="domain" description="Plasmid replication protein C N-terminal" evidence="2">
    <location>
        <begin position="11"/>
        <end position="178"/>
    </location>
</feature>
<feature type="domain" description="Plasmid replication protein C C-terminal" evidence="3">
    <location>
        <begin position="317"/>
        <end position="417"/>
    </location>
</feature>
<dbReference type="InterPro" id="IPR005090">
    <property type="entry name" value="RepC_N"/>
</dbReference>
<dbReference type="EMBL" id="AAUW01000021">
    <property type="protein sequence ID" value="EAV41379.1"/>
    <property type="molecule type" value="Genomic_DNA"/>
</dbReference>
<organism evidence="4 5">
    <name type="scientific">Roseibium aggregatum (strain ATCC 25650 / DSM 13394 / JCM 20685 / NBRC 16684 / NCIMB 2208 / IAM 12614 / B1)</name>
    <name type="common">Stappia aggregata</name>
    <dbReference type="NCBI Taxonomy" id="384765"/>
    <lineage>
        <taxon>Bacteria</taxon>
        <taxon>Pseudomonadati</taxon>
        <taxon>Pseudomonadota</taxon>
        <taxon>Alphaproteobacteria</taxon>
        <taxon>Hyphomicrobiales</taxon>
        <taxon>Stappiaceae</taxon>
        <taxon>Roseibium</taxon>
    </lineage>
</organism>
<dbReference type="GeneID" id="68849082"/>
<dbReference type="Pfam" id="PF11800">
    <property type="entry name" value="RP-C_C"/>
    <property type="match status" value="1"/>
</dbReference>
<name>A0P0R5_ROSAI</name>
<gene>
    <name evidence="4" type="ORF">SIAM614_01274</name>
</gene>
<evidence type="ECO:0000259" key="2">
    <source>
        <dbReference type="Pfam" id="PF03428"/>
    </source>
</evidence>
<dbReference type="AlphaFoldDB" id="A0P0R5"/>
<dbReference type="InterPro" id="IPR036390">
    <property type="entry name" value="WH_DNA-bd_sf"/>
</dbReference>
<dbReference type="InterPro" id="IPR021760">
    <property type="entry name" value="RepC_C"/>
</dbReference>
<dbReference type="Proteomes" id="UP000004848">
    <property type="component" value="Unassembled WGS sequence"/>
</dbReference>
<dbReference type="InterPro" id="IPR036388">
    <property type="entry name" value="WH-like_DNA-bd_sf"/>
</dbReference>
<dbReference type="OrthoDB" id="7488837at2"/>
<dbReference type="InterPro" id="IPR047611">
    <property type="entry name" value="RepABC_RepC"/>
</dbReference>
<dbReference type="Pfam" id="PF03428">
    <property type="entry name" value="RP-C"/>
    <property type="match status" value="1"/>
</dbReference>
<accession>A0P0R5</accession>
<dbReference type="SUPFAM" id="SSF46785">
    <property type="entry name" value="Winged helix' DNA-binding domain"/>
    <property type="match status" value="1"/>
</dbReference>
<reference evidence="4 5" key="1">
    <citation type="submission" date="2006-05" db="EMBL/GenBank/DDBJ databases">
        <authorList>
            <person name="King G."/>
            <person name="Ferriera S."/>
            <person name="Johnson J."/>
            <person name="Kravitz S."/>
            <person name="Beeson K."/>
            <person name="Sutton G."/>
            <person name="Rogers Y.-H."/>
            <person name="Friedman R."/>
            <person name="Frazier M."/>
            <person name="Venter J.C."/>
        </authorList>
    </citation>
    <scope>NUCLEOTIDE SEQUENCE [LARGE SCALE GENOMIC DNA]</scope>
    <source>
        <strain evidence="5">ATCC 25650 / DSM 13394 / JCM 20685 / NBRC 16684 / NCIMB 2208 / IAM 12614 / B1</strain>
    </source>
</reference>
<dbReference type="RefSeq" id="WP_006938639.1">
    <property type="nucleotide sequence ID" value="NZ_AAUW01000021.1"/>
</dbReference>
<dbReference type="eggNOG" id="COG1522">
    <property type="taxonomic scope" value="Bacteria"/>
</dbReference>
<dbReference type="Gene3D" id="1.10.10.10">
    <property type="entry name" value="Winged helix-like DNA-binding domain superfamily/Winged helix DNA-binding domain"/>
    <property type="match status" value="1"/>
</dbReference>
<proteinExistence type="predicted"/>
<feature type="region of interest" description="Disordered" evidence="1">
    <location>
        <begin position="237"/>
        <end position="307"/>
    </location>
</feature>
<dbReference type="NCBIfam" id="NF040974">
    <property type="entry name" value="RepABC_RepC"/>
    <property type="match status" value="1"/>
</dbReference>
<evidence type="ECO:0000256" key="1">
    <source>
        <dbReference type="SAM" id="MobiDB-lite"/>
    </source>
</evidence>
<evidence type="ECO:0000313" key="4">
    <source>
        <dbReference type="EMBL" id="EAV41379.1"/>
    </source>
</evidence>
<sequence length="418" mass="45442">MSSSQQIASFRKVSAGILASAHLASQEDRPKVTKKEISLVLKRVAPALGIDGTAYHILDILLGLVQTDDFQAGKRPVVAISNQRLAEYTRRTTRTVTRCLKKLVEAGVLAYRDSPTGRRFIYRGSSGDQAQAYGLDFTPACFNLEAFKAQADAFQRRLRAEQEARRAVTRFSRAIADMGELEPTEFQGFADRAQFVVNQDGLNVVEKASILETLYTQILALYDVQSLETKNKMSCADDIDVSPLSNTTQTDSLESNSRRTCSNEQDTKSTQDNGSAVEMALEKEPRGGRTELQPPKSQVGRQAGGKLPETNLDGVSIGLIQSACSSVQAETGINLNSWPALCGAAEQLRVLIGLSPAGYQLAVERQGRYLAAACLAVVAEKALRDPEHIASPGGYFRAMIDRAGEGKLHLHKSLHGLV</sequence>
<comment type="caution">
    <text evidence="4">The sequence shown here is derived from an EMBL/GenBank/DDBJ whole genome shotgun (WGS) entry which is preliminary data.</text>
</comment>